<dbReference type="Pfam" id="PF10006">
    <property type="entry name" value="DUF2249"/>
    <property type="match status" value="1"/>
</dbReference>
<dbReference type="EMBL" id="NGFP01000002">
    <property type="protein sequence ID" value="OUD00058.1"/>
    <property type="molecule type" value="Genomic_DNA"/>
</dbReference>
<dbReference type="Pfam" id="PF01814">
    <property type="entry name" value="Hemerythrin"/>
    <property type="match status" value="1"/>
</dbReference>
<accession>A0A243RXW4</accession>
<evidence type="ECO:0000259" key="2">
    <source>
        <dbReference type="Pfam" id="PF01814"/>
    </source>
</evidence>
<feature type="compositionally biased region" description="Polar residues" evidence="1">
    <location>
        <begin position="101"/>
        <end position="115"/>
    </location>
</feature>
<organism evidence="4 5">
    <name type="scientific">Streptosporangium minutum</name>
    <dbReference type="NCBI Taxonomy" id="569862"/>
    <lineage>
        <taxon>Bacteria</taxon>
        <taxon>Bacillati</taxon>
        <taxon>Actinomycetota</taxon>
        <taxon>Actinomycetes</taxon>
        <taxon>Streptosporangiales</taxon>
        <taxon>Streptosporangiaceae</taxon>
        <taxon>Streptosporangium</taxon>
    </lineage>
</organism>
<keyword evidence="5" id="KW-1185">Reference proteome</keyword>
<reference evidence="4 5" key="1">
    <citation type="submission" date="2017-05" db="EMBL/GenBank/DDBJ databases">
        <title>Biotechnological potential of actinobacteria isolated from South African environments.</title>
        <authorList>
            <person name="Le Roes-Hill M."/>
            <person name="Prins A."/>
            <person name="Durrell K.A."/>
        </authorList>
    </citation>
    <scope>NUCLEOTIDE SEQUENCE [LARGE SCALE GENOMIC DNA]</scope>
    <source>
        <strain evidence="4">M26</strain>
    </source>
</reference>
<dbReference type="InterPro" id="IPR012312">
    <property type="entry name" value="Hemerythrin-like"/>
</dbReference>
<gene>
    <name evidence="4" type="ORF">CA984_00885</name>
</gene>
<evidence type="ECO:0000259" key="3">
    <source>
        <dbReference type="Pfam" id="PF10006"/>
    </source>
</evidence>
<protein>
    <recommendedName>
        <fullName evidence="6">Hemerythrin-like domain-containing protein</fullName>
    </recommendedName>
</protein>
<dbReference type="Gene3D" id="1.20.120.520">
    <property type="entry name" value="nmb1532 protein domain like"/>
    <property type="match status" value="1"/>
</dbReference>
<evidence type="ECO:0000256" key="1">
    <source>
        <dbReference type="SAM" id="MobiDB-lite"/>
    </source>
</evidence>
<name>A0A243RXW4_9ACTN</name>
<feature type="region of interest" description="Disordered" evidence="1">
    <location>
        <begin position="1"/>
        <end position="44"/>
    </location>
</feature>
<feature type="domain" description="DUF2249" evidence="3">
    <location>
        <begin position="295"/>
        <end position="364"/>
    </location>
</feature>
<comment type="caution">
    <text evidence="4">The sequence shown here is derived from an EMBL/GenBank/DDBJ whole genome shotgun (WGS) entry which is preliminary data.</text>
</comment>
<feature type="domain" description="Hemerythrin-like" evidence="2">
    <location>
        <begin position="119"/>
        <end position="243"/>
    </location>
</feature>
<dbReference type="AlphaFoldDB" id="A0A243RXW4"/>
<sequence length="365" mass="38459">MAGVHARQSSTSAVPRPDAAFGCPGHPPRTPSASSPCGRRARAASSWWAPATGERCLSTPLFTAQGRAPRGLPAIRDGPLGKGPGTPPEPAATTGAPAGEQTRSPPMTTQTAGSPQDTVLATIRAHHDQLGRTMSDHAVTIVRSIDKLQSPSARQEVLVAFCAEEVLPHAEAEEETLYRVADALPATRLLAQAMRDEHVLLRDRVGELERASTPGEAVAAAATLNALFQSHLDKENELLLPALADAGVDLAALLDGMHEILGAPAETDGCGCGGCGCGAGEPAAEDADGALVVGELDVRRLIPAQRHEQIFATFRELPAGMSFVLVNDHDPKPLYYQFAAKHPGEFTWDYAESGPAVWRVRIGRP</sequence>
<evidence type="ECO:0008006" key="6">
    <source>
        <dbReference type="Google" id="ProtNLM"/>
    </source>
</evidence>
<dbReference type="Proteomes" id="UP000194761">
    <property type="component" value="Unassembled WGS sequence"/>
</dbReference>
<feature type="region of interest" description="Disordered" evidence="1">
    <location>
        <begin position="64"/>
        <end position="115"/>
    </location>
</feature>
<feature type="compositionally biased region" description="Low complexity" evidence="1">
    <location>
        <begin position="91"/>
        <end position="100"/>
    </location>
</feature>
<evidence type="ECO:0000313" key="4">
    <source>
        <dbReference type="EMBL" id="OUD00058.1"/>
    </source>
</evidence>
<dbReference type="InterPro" id="IPR018720">
    <property type="entry name" value="DUF2249"/>
</dbReference>
<evidence type="ECO:0000313" key="5">
    <source>
        <dbReference type="Proteomes" id="UP000194761"/>
    </source>
</evidence>
<proteinExistence type="predicted"/>